<evidence type="ECO:0000256" key="1">
    <source>
        <dbReference type="SAM" id="MobiDB-lite"/>
    </source>
</evidence>
<feature type="compositionally biased region" description="Basic and acidic residues" evidence="1">
    <location>
        <begin position="11"/>
        <end position="25"/>
    </location>
</feature>
<name>A0A9E7G421_9LILI</name>
<protein>
    <submittedName>
        <fullName evidence="2">Uncharacterized protein</fullName>
    </submittedName>
</protein>
<keyword evidence="3" id="KW-1185">Reference proteome</keyword>
<dbReference type="Proteomes" id="UP001055439">
    <property type="component" value="Chromosome 5"/>
</dbReference>
<accession>A0A9E7G421</accession>
<organism evidence="2 3">
    <name type="scientific">Musa troglodytarum</name>
    <name type="common">fe'i banana</name>
    <dbReference type="NCBI Taxonomy" id="320322"/>
    <lineage>
        <taxon>Eukaryota</taxon>
        <taxon>Viridiplantae</taxon>
        <taxon>Streptophyta</taxon>
        <taxon>Embryophyta</taxon>
        <taxon>Tracheophyta</taxon>
        <taxon>Spermatophyta</taxon>
        <taxon>Magnoliopsida</taxon>
        <taxon>Liliopsida</taxon>
        <taxon>Zingiberales</taxon>
        <taxon>Musaceae</taxon>
        <taxon>Musa</taxon>
    </lineage>
</organism>
<dbReference type="AlphaFoldDB" id="A0A9E7G421"/>
<evidence type="ECO:0000313" key="2">
    <source>
        <dbReference type="EMBL" id="URE07645.1"/>
    </source>
</evidence>
<feature type="non-terminal residue" evidence="2">
    <location>
        <position position="1"/>
    </location>
</feature>
<reference evidence="2" key="1">
    <citation type="submission" date="2022-05" db="EMBL/GenBank/DDBJ databases">
        <title>The Musa troglodytarum L. genome provides insights into the mechanism of non-climacteric behaviour and enrichment of carotenoids.</title>
        <authorList>
            <person name="Wang J."/>
        </authorList>
    </citation>
    <scope>NUCLEOTIDE SEQUENCE</scope>
    <source>
        <tissue evidence="2">Leaf</tissue>
    </source>
</reference>
<evidence type="ECO:0000313" key="3">
    <source>
        <dbReference type="Proteomes" id="UP001055439"/>
    </source>
</evidence>
<dbReference type="EMBL" id="CP097507">
    <property type="protein sequence ID" value="URE07645.1"/>
    <property type="molecule type" value="Genomic_DNA"/>
</dbReference>
<sequence>APRTQWVTSPHPEKKDKEEEAKVEIKSGLQRRQNLQQQQEDEQQQEWRRPRFAVELTGLTA</sequence>
<feature type="region of interest" description="Disordered" evidence="1">
    <location>
        <begin position="1"/>
        <end position="61"/>
    </location>
</feature>
<proteinExistence type="predicted"/>
<gene>
    <name evidence="2" type="ORF">MUK42_19864</name>
</gene>